<keyword evidence="4" id="KW-0235">DNA replication</keyword>
<comment type="catalytic activity">
    <reaction evidence="10">
        <text>8-oxo-dGTP + H2O = 8-oxo-dGMP + diphosphate + H(+)</text>
        <dbReference type="Rhea" id="RHEA:31575"/>
        <dbReference type="ChEBI" id="CHEBI:15377"/>
        <dbReference type="ChEBI" id="CHEBI:15378"/>
        <dbReference type="ChEBI" id="CHEBI:33019"/>
        <dbReference type="ChEBI" id="CHEBI:63224"/>
        <dbReference type="ChEBI" id="CHEBI:77896"/>
        <dbReference type="EC" id="3.6.1.55"/>
    </reaction>
</comment>
<accession>A0ABN1ZX99</accession>
<dbReference type="Pfam" id="PF00293">
    <property type="entry name" value="NUDIX"/>
    <property type="match status" value="1"/>
</dbReference>
<dbReference type="PROSITE" id="PS51462">
    <property type="entry name" value="NUDIX"/>
    <property type="match status" value="1"/>
</dbReference>
<gene>
    <name evidence="13" type="ORF">GCM10009740_40720</name>
</gene>
<keyword evidence="14" id="KW-1185">Reference proteome</keyword>
<evidence type="ECO:0000259" key="12">
    <source>
        <dbReference type="PROSITE" id="PS51462"/>
    </source>
</evidence>
<dbReference type="EMBL" id="BAAANB010000227">
    <property type="protein sequence ID" value="GAA1506647.1"/>
    <property type="molecule type" value="Genomic_DNA"/>
</dbReference>
<protein>
    <recommendedName>
        <fullName evidence="11">8-oxo-dGTP diphosphatase</fullName>
        <ecNumber evidence="11">3.6.1.55</ecNumber>
    </recommendedName>
</protein>
<keyword evidence="3" id="KW-0515">Mutator protein</keyword>
<evidence type="ECO:0000256" key="4">
    <source>
        <dbReference type="ARBA" id="ARBA00022705"/>
    </source>
</evidence>
<organism evidence="13 14">
    <name type="scientific">Terrabacter terrae</name>
    <dbReference type="NCBI Taxonomy" id="318434"/>
    <lineage>
        <taxon>Bacteria</taxon>
        <taxon>Bacillati</taxon>
        <taxon>Actinomycetota</taxon>
        <taxon>Actinomycetes</taxon>
        <taxon>Micrococcales</taxon>
        <taxon>Intrasporangiaceae</taxon>
        <taxon>Terrabacter</taxon>
    </lineage>
</organism>
<dbReference type="SUPFAM" id="SSF55811">
    <property type="entry name" value="Nudix"/>
    <property type="match status" value="1"/>
</dbReference>
<evidence type="ECO:0000256" key="9">
    <source>
        <dbReference type="ARBA" id="ARBA00023204"/>
    </source>
</evidence>
<keyword evidence="8" id="KW-0460">Magnesium</keyword>
<keyword evidence="6" id="KW-0227">DNA damage</keyword>
<dbReference type="CDD" id="cd03425">
    <property type="entry name" value="NUDIX_MutT_NudA_like"/>
    <property type="match status" value="1"/>
</dbReference>
<dbReference type="PANTHER" id="PTHR47707">
    <property type="entry name" value="8-OXO-DGTP DIPHOSPHATASE"/>
    <property type="match status" value="1"/>
</dbReference>
<evidence type="ECO:0000256" key="1">
    <source>
        <dbReference type="ARBA" id="ARBA00001946"/>
    </source>
</evidence>
<keyword evidence="9" id="KW-0234">DNA repair</keyword>
<comment type="similarity">
    <text evidence="2">Belongs to the Nudix hydrolase family.</text>
</comment>
<comment type="caution">
    <text evidence="13">The sequence shown here is derived from an EMBL/GenBank/DDBJ whole genome shotgun (WGS) entry which is preliminary data.</text>
</comment>
<dbReference type="Gene3D" id="3.90.79.10">
    <property type="entry name" value="Nucleoside Triphosphate Pyrophosphohydrolase"/>
    <property type="match status" value="1"/>
</dbReference>
<comment type="cofactor">
    <cofactor evidence="1">
        <name>Mg(2+)</name>
        <dbReference type="ChEBI" id="CHEBI:18420"/>
    </cofactor>
</comment>
<dbReference type="InterPro" id="IPR047127">
    <property type="entry name" value="MutT-like"/>
</dbReference>
<keyword evidence="5" id="KW-0479">Metal-binding</keyword>
<dbReference type="PANTHER" id="PTHR47707:SF1">
    <property type="entry name" value="NUDIX HYDROLASE FAMILY PROTEIN"/>
    <property type="match status" value="1"/>
</dbReference>
<dbReference type="InterPro" id="IPR020476">
    <property type="entry name" value="Nudix_hydrolase"/>
</dbReference>
<evidence type="ECO:0000256" key="11">
    <source>
        <dbReference type="ARBA" id="ARBA00038905"/>
    </source>
</evidence>
<feature type="domain" description="Nudix hydrolase" evidence="12">
    <location>
        <begin position="1"/>
        <end position="100"/>
    </location>
</feature>
<name>A0ABN1ZX99_9MICO</name>
<evidence type="ECO:0000256" key="2">
    <source>
        <dbReference type="ARBA" id="ARBA00005582"/>
    </source>
</evidence>
<dbReference type="PRINTS" id="PR00502">
    <property type="entry name" value="NUDIXFAMILY"/>
</dbReference>
<dbReference type="EC" id="3.6.1.55" evidence="11"/>
<evidence type="ECO:0000256" key="5">
    <source>
        <dbReference type="ARBA" id="ARBA00022723"/>
    </source>
</evidence>
<proteinExistence type="inferred from homology"/>
<evidence type="ECO:0000313" key="13">
    <source>
        <dbReference type="EMBL" id="GAA1506647.1"/>
    </source>
</evidence>
<sequence length="106" mass="12047">MAGRWEFPGGKVELGESPREALVREIDEELRCEVLVGSQVESTRHEYDFGTIVLTTFYCDLLGGEPHLTDHDEVRWCTPGEMESLLWAPADIPAVERVRRDLTHGH</sequence>
<dbReference type="InterPro" id="IPR000086">
    <property type="entry name" value="NUDIX_hydrolase_dom"/>
</dbReference>
<evidence type="ECO:0000256" key="3">
    <source>
        <dbReference type="ARBA" id="ARBA00022457"/>
    </source>
</evidence>
<evidence type="ECO:0000313" key="14">
    <source>
        <dbReference type="Proteomes" id="UP001501285"/>
    </source>
</evidence>
<evidence type="ECO:0000256" key="6">
    <source>
        <dbReference type="ARBA" id="ARBA00022763"/>
    </source>
</evidence>
<evidence type="ECO:0000256" key="8">
    <source>
        <dbReference type="ARBA" id="ARBA00022842"/>
    </source>
</evidence>
<keyword evidence="7" id="KW-0378">Hydrolase</keyword>
<evidence type="ECO:0000256" key="10">
    <source>
        <dbReference type="ARBA" id="ARBA00035861"/>
    </source>
</evidence>
<dbReference type="InterPro" id="IPR015797">
    <property type="entry name" value="NUDIX_hydrolase-like_dom_sf"/>
</dbReference>
<reference evidence="13 14" key="1">
    <citation type="journal article" date="2019" name="Int. J. Syst. Evol. Microbiol.">
        <title>The Global Catalogue of Microorganisms (GCM) 10K type strain sequencing project: providing services to taxonomists for standard genome sequencing and annotation.</title>
        <authorList>
            <consortium name="The Broad Institute Genomics Platform"/>
            <consortium name="The Broad Institute Genome Sequencing Center for Infectious Disease"/>
            <person name="Wu L."/>
            <person name="Ma J."/>
        </authorList>
    </citation>
    <scope>NUCLEOTIDE SEQUENCE [LARGE SCALE GENOMIC DNA]</scope>
    <source>
        <strain evidence="13 14">JCM 14283</strain>
    </source>
</reference>
<evidence type="ECO:0000256" key="7">
    <source>
        <dbReference type="ARBA" id="ARBA00022801"/>
    </source>
</evidence>
<dbReference type="Proteomes" id="UP001501285">
    <property type="component" value="Unassembled WGS sequence"/>
</dbReference>